<dbReference type="PANTHER" id="PTHR43581">
    <property type="entry name" value="ATP/GTP PHOSPHATASE"/>
    <property type="match status" value="1"/>
</dbReference>
<dbReference type="OrthoDB" id="9784297at2"/>
<evidence type="ECO:0000259" key="1">
    <source>
        <dbReference type="Pfam" id="PF13304"/>
    </source>
</evidence>
<keyword evidence="4" id="KW-1185">Reference proteome</keyword>
<reference evidence="3 4" key="1">
    <citation type="submission" date="2016-09" db="EMBL/GenBank/DDBJ databases">
        <authorList>
            <person name="Capua I."/>
            <person name="De Benedictis P."/>
            <person name="Joannis T."/>
            <person name="Lombin L.H."/>
            <person name="Cattoli G."/>
        </authorList>
    </citation>
    <scope>NUCLEOTIDE SEQUENCE [LARGE SCALE GENOMIC DNA]</scope>
    <source>
        <strain evidence="3 4">GluBS11</strain>
    </source>
</reference>
<dbReference type="SUPFAM" id="SSF52540">
    <property type="entry name" value="P-loop containing nucleoside triphosphate hydrolases"/>
    <property type="match status" value="1"/>
</dbReference>
<dbReference type="PANTHER" id="PTHR43581:SF2">
    <property type="entry name" value="EXCINUCLEASE ATPASE SUBUNIT"/>
    <property type="match status" value="1"/>
</dbReference>
<dbReference type="InterPro" id="IPR051396">
    <property type="entry name" value="Bact_Antivir_Def_Nuclease"/>
</dbReference>
<dbReference type="EMBL" id="FMKA01000013">
    <property type="protein sequence ID" value="SCP97740.1"/>
    <property type="molecule type" value="Genomic_DNA"/>
</dbReference>
<dbReference type="InterPro" id="IPR038729">
    <property type="entry name" value="Rad50/SbcC_AAA"/>
</dbReference>
<evidence type="ECO:0000313" key="4">
    <source>
        <dbReference type="Proteomes" id="UP000199315"/>
    </source>
</evidence>
<dbReference type="RefSeq" id="WP_091234137.1">
    <property type="nucleotide sequence ID" value="NZ_FMKA01000013.1"/>
</dbReference>
<organism evidence="3 4">
    <name type="scientific">Anaerobium acetethylicum</name>
    <dbReference type="NCBI Taxonomy" id="1619234"/>
    <lineage>
        <taxon>Bacteria</taxon>
        <taxon>Bacillati</taxon>
        <taxon>Bacillota</taxon>
        <taxon>Clostridia</taxon>
        <taxon>Lachnospirales</taxon>
        <taxon>Lachnospiraceae</taxon>
        <taxon>Anaerobium</taxon>
    </lineage>
</organism>
<dbReference type="Pfam" id="PF13304">
    <property type="entry name" value="AAA_21"/>
    <property type="match status" value="1"/>
</dbReference>
<proteinExistence type="predicted"/>
<feature type="domain" description="Rad50/SbcC-type AAA" evidence="2">
    <location>
        <begin position="6"/>
        <end position="220"/>
    </location>
</feature>
<dbReference type="InterPro" id="IPR003959">
    <property type="entry name" value="ATPase_AAA_core"/>
</dbReference>
<dbReference type="AlphaFoldDB" id="A0A1D3TUH9"/>
<keyword evidence="3" id="KW-0067">ATP-binding</keyword>
<dbReference type="GO" id="GO:0006302">
    <property type="term" value="P:double-strand break repair"/>
    <property type="evidence" value="ECO:0007669"/>
    <property type="project" value="InterPro"/>
</dbReference>
<dbReference type="Pfam" id="PF13476">
    <property type="entry name" value="AAA_23"/>
    <property type="match status" value="1"/>
</dbReference>
<dbReference type="GO" id="GO:0005524">
    <property type="term" value="F:ATP binding"/>
    <property type="evidence" value="ECO:0007669"/>
    <property type="project" value="UniProtKB-KW"/>
</dbReference>
<sequence>MKINNLKIKNFRCFENLNISLQSDYTVLIGINGSGKSSILDSISIALGSYLTGYDKIKANGIHADDAHYKMYEMGSNIERQGQYPVEVYVDANVDNQEMSWKRTLNGEGRRTTYGDAKNIIAYAQQLQSKVRAGDKNCILPIIAYYGTGILWMQKKEKRIIIGKNKKTETSRISGYIDCLDVASNEKLMMKWFEKMTYIQLQDGEMVPELEAVKKAMKQCFMSSDENILDAKFSFDVKSNEIEILIFKKNGIKEKLPMKSLSDGIKGAVSMIADIAYRMAMLNPHLFDNVLQTPGVVLIDEVDIHLHPAWQKKIVSDLVSTFPNVQFVVTTHSPSVIANVPKEHILILDNYEVHLPQNTTYGRDVSAILREIMYADVRPKEVSEMIKKFYDAIDEDDIEQAKKLLDNMKTILGDLDSEVVQAQVYLDVQEV</sequence>
<name>A0A1D3TUH9_9FIRM</name>
<gene>
    <name evidence="3" type="ORF">SAMN05421730_101345</name>
</gene>
<evidence type="ECO:0000313" key="3">
    <source>
        <dbReference type="EMBL" id="SCP97740.1"/>
    </source>
</evidence>
<dbReference type="Proteomes" id="UP000199315">
    <property type="component" value="Unassembled WGS sequence"/>
</dbReference>
<dbReference type="STRING" id="1619234.SAMN05421730_101345"/>
<dbReference type="InterPro" id="IPR027417">
    <property type="entry name" value="P-loop_NTPase"/>
</dbReference>
<dbReference type="GO" id="GO:0016887">
    <property type="term" value="F:ATP hydrolysis activity"/>
    <property type="evidence" value="ECO:0007669"/>
    <property type="project" value="InterPro"/>
</dbReference>
<protein>
    <submittedName>
        <fullName evidence="3">Predicted ATP-binding protein involved in virulence</fullName>
    </submittedName>
</protein>
<accession>A0A1D3TUH9</accession>
<feature type="domain" description="ATPase AAA-type core" evidence="1">
    <location>
        <begin position="228"/>
        <end position="337"/>
    </location>
</feature>
<dbReference type="Gene3D" id="3.40.50.300">
    <property type="entry name" value="P-loop containing nucleotide triphosphate hydrolases"/>
    <property type="match status" value="1"/>
</dbReference>
<keyword evidence="3" id="KW-0547">Nucleotide-binding</keyword>
<evidence type="ECO:0000259" key="2">
    <source>
        <dbReference type="Pfam" id="PF13476"/>
    </source>
</evidence>